<organism evidence="2 3">
    <name type="scientific">Ancylomarina salipaludis</name>
    <dbReference type="NCBI Taxonomy" id="2501299"/>
    <lineage>
        <taxon>Bacteria</taxon>
        <taxon>Pseudomonadati</taxon>
        <taxon>Bacteroidota</taxon>
        <taxon>Bacteroidia</taxon>
        <taxon>Marinilabiliales</taxon>
        <taxon>Marinifilaceae</taxon>
        <taxon>Ancylomarina</taxon>
    </lineage>
</organism>
<evidence type="ECO:0000313" key="2">
    <source>
        <dbReference type="EMBL" id="RXQ87405.1"/>
    </source>
</evidence>
<protein>
    <submittedName>
        <fullName evidence="2">Uncharacterized protein</fullName>
    </submittedName>
</protein>
<reference evidence="2 3" key="1">
    <citation type="submission" date="2019-01" db="EMBL/GenBank/DDBJ databases">
        <title>Ancylomarina salipaludis sp. nov., isolated from a salt marsh.</title>
        <authorList>
            <person name="Yoon J.-H."/>
        </authorList>
    </citation>
    <scope>NUCLEOTIDE SEQUENCE [LARGE SCALE GENOMIC DNA]</scope>
    <source>
        <strain evidence="2 3">SHSM-M15</strain>
    </source>
</reference>
<accession>A0A4Q1JI03</accession>
<sequence>MGLASKYGLHPLDDKITRRIFGVNLKIMKKIILAFLCLSFLNSCSNKEVENRLIIEKKSLESEIEKLEVRNKIYETKIAILKDSIQILKFSAPDRLFQIKKMIVKKDYSGALKKIELLKQTFPLSKETLLAKQDEEFINKKIAEKKAREERLKALGFKVFKDNYTGSVGNVSFAFSKFRFHRKFYFDYCPDVEEEYCTTSDKNNLYFLATLELSSKDNYASFPNLGLYTIEDGKLKNISYIKHEYASWSSYGAKLGNYSDNSHSFSKVDKIRYKIAGEITKDETKKPLFFLTKKKGYPGDGLTVEDVKKDYIVIKVVNRNKI</sequence>
<dbReference type="Proteomes" id="UP000289703">
    <property type="component" value="Unassembled WGS sequence"/>
</dbReference>
<dbReference type="OrthoDB" id="6997690at2"/>
<gene>
    <name evidence="2" type="ORF">EO244_16490</name>
</gene>
<name>A0A4Q1JI03_9BACT</name>
<evidence type="ECO:0000313" key="3">
    <source>
        <dbReference type="Proteomes" id="UP000289703"/>
    </source>
</evidence>
<comment type="caution">
    <text evidence="2">The sequence shown here is derived from an EMBL/GenBank/DDBJ whole genome shotgun (WGS) entry which is preliminary data.</text>
</comment>
<feature type="coiled-coil region" evidence="1">
    <location>
        <begin position="50"/>
        <end position="84"/>
    </location>
</feature>
<keyword evidence="1" id="KW-0175">Coiled coil</keyword>
<dbReference type="EMBL" id="SAXA01000025">
    <property type="protein sequence ID" value="RXQ87405.1"/>
    <property type="molecule type" value="Genomic_DNA"/>
</dbReference>
<evidence type="ECO:0000256" key="1">
    <source>
        <dbReference type="SAM" id="Coils"/>
    </source>
</evidence>
<keyword evidence="3" id="KW-1185">Reference proteome</keyword>
<dbReference type="RefSeq" id="WP_129255786.1">
    <property type="nucleotide sequence ID" value="NZ_SAXA01000025.1"/>
</dbReference>
<proteinExistence type="predicted"/>
<dbReference type="AlphaFoldDB" id="A0A4Q1JI03"/>